<dbReference type="InterPro" id="IPR005000">
    <property type="entry name" value="Aldolase/citrate-lyase_domain"/>
</dbReference>
<feature type="binding site" evidence="5">
    <location>
        <position position="158"/>
    </location>
    <ligand>
        <name>Mg(2+)</name>
        <dbReference type="ChEBI" id="CHEBI:18420"/>
    </ligand>
</feature>
<dbReference type="Gene3D" id="3.20.20.60">
    <property type="entry name" value="Phosphoenolpyruvate-binding domains"/>
    <property type="match status" value="1"/>
</dbReference>
<keyword evidence="2 5" id="KW-0479">Metal-binding</keyword>
<proteinExistence type="predicted"/>
<organism evidence="7 8">
    <name type="scientific">Pseudonocardia thermophila</name>
    <dbReference type="NCBI Taxonomy" id="1848"/>
    <lineage>
        <taxon>Bacteria</taxon>
        <taxon>Bacillati</taxon>
        <taxon>Actinomycetota</taxon>
        <taxon>Actinomycetes</taxon>
        <taxon>Pseudonocardiales</taxon>
        <taxon>Pseudonocardiaceae</taxon>
        <taxon>Pseudonocardia</taxon>
    </lineage>
</organism>
<keyword evidence="3 5" id="KW-0460">Magnesium</keyword>
<dbReference type="Proteomes" id="UP000184363">
    <property type="component" value="Unassembled WGS sequence"/>
</dbReference>
<keyword evidence="8" id="KW-1185">Reference proteome</keyword>
<comment type="cofactor">
    <cofactor evidence="1">
        <name>Mg(2+)</name>
        <dbReference type="ChEBI" id="CHEBI:18420"/>
    </cofactor>
</comment>
<dbReference type="OrthoDB" id="5172636at2"/>
<name>A0A1M6ZXK8_PSETH</name>
<dbReference type="GO" id="GO:0016829">
    <property type="term" value="F:lyase activity"/>
    <property type="evidence" value="ECO:0007669"/>
    <property type="project" value="UniProtKB-KW"/>
</dbReference>
<evidence type="ECO:0000256" key="2">
    <source>
        <dbReference type="ARBA" id="ARBA00022723"/>
    </source>
</evidence>
<feature type="binding site" evidence="4">
    <location>
        <position position="132"/>
    </location>
    <ligand>
        <name>substrate</name>
    </ligand>
</feature>
<dbReference type="InterPro" id="IPR040442">
    <property type="entry name" value="Pyrv_kinase-like_dom_sf"/>
</dbReference>
<dbReference type="PIRSF" id="PIRSF015582">
    <property type="entry name" value="Cit_lyase_B"/>
    <property type="match status" value="1"/>
</dbReference>
<dbReference type="EMBL" id="FRAP01000025">
    <property type="protein sequence ID" value="SHL35227.1"/>
    <property type="molecule type" value="Genomic_DNA"/>
</dbReference>
<dbReference type="PANTHER" id="PTHR32308:SF0">
    <property type="entry name" value="HPCH_HPAI ALDOLASE_CITRATE LYASE DOMAIN-CONTAINING PROTEIN"/>
    <property type="match status" value="1"/>
</dbReference>
<evidence type="ECO:0000256" key="4">
    <source>
        <dbReference type="PIRSR" id="PIRSR015582-1"/>
    </source>
</evidence>
<feature type="binding site" evidence="4">
    <location>
        <position position="71"/>
    </location>
    <ligand>
        <name>substrate</name>
    </ligand>
</feature>
<gene>
    <name evidence="7" type="ORF">SAMN05443637_12550</name>
</gene>
<dbReference type="STRING" id="1848.SAMN05443637_12550"/>
<feature type="domain" description="HpcH/HpaI aldolase/citrate lyase" evidence="6">
    <location>
        <begin position="10"/>
        <end position="227"/>
    </location>
</feature>
<protein>
    <submittedName>
        <fullName evidence="7">Citrate lyase subunit beta / citryl-CoA lyase</fullName>
    </submittedName>
</protein>
<evidence type="ECO:0000313" key="7">
    <source>
        <dbReference type="EMBL" id="SHL35227.1"/>
    </source>
</evidence>
<dbReference type="InterPro" id="IPR011206">
    <property type="entry name" value="Citrate_lyase_beta/mcl1/mcl2"/>
</dbReference>
<dbReference type="AlphaFoldDB" id="A0A1M6ZXK8"/>
<evidence type="ECO:0000256" key="3">
    <source>
        <dbReference type="ARBA" id="ARBA00022842"/>
    </source>
</evidence>
<accession>A0A1M6ZXK8</accession>
<evidence type="ECO:0000313" key="8">
    <source>
        <dbReference type="Proteomes" id="UP000184363"/>
    </source>
</evidence>
<sequence>MPNRSAQPGRSYLYVPGHRADRHEKALVSGADDVIVDLEDAVPADAKDEARRACAALLAGGPSSGAQVWARVNAHPAHLADDLAAVVSPALTGIWVPKAEPALLAEVDERLTALERAAGLAEGSTAVIALIETAVGVLHAEEVGRSPRVVRLGIGEADLAGELRLQPDHEANQLYGIRLAVVLASAAAGLAPPVGPVEIAVRDEERLRVSTTRLLRQGFRARTALHPRQIPVINEVFTPTAEEVAEARELLAVLDEAQRRGQATAVDAKGRLVDPAVVRGAQEILDRYAGRAT</sequence>
<dbReference type="Pfam" id="PF03328">
    <property type="entry name" value="HpcH_HpaI"/>
    <property type="match status" value="1"/>
</dbReference>
<evidence type="ECO:0000256" key="1">
    <source>
        <dbReference type="ARBA" id="ARBA00001946"/>
    </source>
</evidence>
<feature type="binding site" evidence="5">
    <location>
        <position position="132"/>
    </location>
    <ligand>
        <name>Mg(2+)</name>
        <dbReference type="ChEBI" id="CHEBI:18420"/>
    </ligand>
</feature>
<dbReference type="PANTHER" id="PTHR32308">
    <property type="entry name" value="LYASE BETA SUBUNIT, PUTATIVE (AFU_ORTHOLOGUE AFUA_4G13030)-RELATED"/>
    <property type="match status" value="1"/>
</dbReference>
<dbReference type="GO" id="GO:0000287">
    <property type="term" value="F:magnesium ion binding"/>
    <property type="evidence" value="ECO:0007669"/>
    <property type="project" value="TreeGrafter"/>
</dbReference>
<keyword evidence="7" id="KW-0456">Lyase</keyword>
<evidence type="ECO:0000256" key="5">
    <source>
        <dbReference type="PIRSR" id="PIRSR015582-2"/>
    </source>
</evidence>
<reference evidence="7 8" key="1">
    <citation type="submission" date="2016-11" db="EMBL/GenBank/DDBJ databases">
        <authorList>
            <person name="Jaros S."/>
            <person name="Januszkiewicz K."/>
            <person name="Wedrychowicz H."/>
        </authorList>
    </citation>
    <scope>NUCLEOTIDE SEQUENCE [LARGE SCALE GENOMIC DNA]</scope>
    <source>
        <strain evidence="7 8">DSM 43832</strain>
    </source>
</reference>
<dbReference type="InterPro" id="IPR015813">
    <property type="entry name" value="Pyrv/PenolPyrv_kinase-like_dom"/>
</dbReference>
<evidence type="ECO:0000259" key="6">
    <source>
        <dbReference type="Pfam" id="PF03328"/>
    </source>
</evidence>
<dbReference type="GO" id="GO:0006107">
    <property type="term" value="P:oxaloacetate metabolic process"/>
    <property type="evidence" value="ECO:0007669"/>
    <property type="project" value="TreeGrafter"/>
</dbReference>
<dbReference type="SUPFAM" id="SSF51621">
    <property type="entry name" value="Phosphoenolpyruvate/pyruvate domain"/>
    <property type="match status" value="1"/>
</dbReference>
<dbReference type="RefSeq" id="WP_073460021.1">
    <property type="nucleotide sequence ID" value="NZ_FRAP01000025.1"/>
</dbReference>